<dbReference type="InterPro" id="IPR050298">
    <property type="entry name" value="Gram-neg_bact_OMP"/>
</dbReference>
<keyword evidence="8" id="KW-0626">Porin</keyword>
<dbReference type="Proteomes" id="UP000187251">
    <property type="component" value="Unassembled WGS sequence"/>
</dbReference>
<comment type="subunit">
    <text evidence="2">Homotrimer.</text>
</comment>
<dbReference type="GO" id="GO:0009279">
    <property type="term" value="C:cell outer membrane"/>
    <property type="evidence" value="ECO:0007669"/>
    <property type="project" value="UniProtKB-SubCell"/>
</dbReference>
<dbReference type="GO" id="GO:0046930">
    <property type="term" value="C:pore complex"/>
    <property type="evidence" value="ECO:0007669"/>
    <property type="project" value="UniProtKB-KW"/>
</dbReference>
<keyword evidence="3" id="KW-0813">Transport</keyword>
<keyword evidence="6 11" id="KW-0732">Signal</keyword>
<proteinExistence type="predicted"/>
<organism evidence="13 14">
    <name type="scientific">Alcaligenes xylosoxydans xylosoxydans</name>
    <name type="common">Achromobacter xylosoxidans</name>
    <dbReference type="NCBI Taxonomy" id="85698"/>
    <lineage>
        <taxon>Bacteria</taxon>
        <taxon>Pseudomonadati</taxon>
        <taxon>Pseudomonadota</taxon>
        <taxon>Betaproteobacteria</taxon>
        <taxon>Burkholderiales</taxon>
        <taxon>Alcaligenaceae</taxon>
        <taxon>Achromobacter</taxon>
    </lineage>
</organism>
<dbReference type="PANTHER" id="PTHR34501">
    <property type="entry name" value="PROTEIN YDDL-RELATED"/>
    <property type="match status" value="1"/>
</dbReference>
<dbReference type="SUPFAM" id="SSF56935">
    <property type="entry name" value="Porins"/>
    <property type="match status" value="1"/>
</dbReference>
<evidence type="ECO:0000256" key="8">
    <source>
        <dbReference type="ARBA" id="ARBA00023114"/>
    </source>
</evidence>
<keyword evidence="10" id="KW-0998">Cell outer membrane</keyword>
<comment type="caution">
    <text evidence="13">The sequence shown here is derived from an EMBL/GenBank/DDBJ whole genome shotgun (WGS) entry which is preliminary data.</text>
</comment>
<gene>
    <name evidence="13" type="ORF">BIZ92_05945</name>
</gene>
<dbReference type="PRINTS" id="PR00184">
    <property type="entry name" value="NEISSPPORIN"/>
</dbReference>
<dbReference type="EMBL" id="MJMN01000002">
    <property type="protein sequence ID" value="OMG92245.1"/>
    <property type="molecule type" value="Genomic_DNA"/>
</dbReference>
<dbReference type="OrthoDB" id="8520696at2"/>
<evidence type="ECO:0000256" key="5">
    <source>
        <dbReference type="ARBA" id="ARBA00022692"/>
    </source>
</evidence>
<evidence type="ECO:0000256" key="2">
    <source>
        <dbReference type="ARBA" id="ARBA00011233"/>
    </source>
</evidence>
<dbReference type="PRINTS" id="PR00182">
    <property type="entry name" value="ECOLNEIPORIN"/>
</dbReference>
<evidence type="ECO:0000256" key="1">
    <source>
        <dbReference type="ARBA" id="ARBA00004571"/>
    </source>
</evidence>
<dbReference type="GeneID" id="75279027"/>
<accession>A0A1R1JYH7</accession>
<evidence type="ECO:0000259" key="12">
    <source>
        <dbReference type="Pfam" id="PF13609"/>
    </source>
</evidence>
<keyword evidence="9" id="KW-0472">Membrane</keyword>
<dbReference type="GO" id="GO:0034220">
    <property type="term" value="P:monoatomic ion transmembrane transport"/>
    <property type="evidence" value="ECO:0007669"/>
    <property type="project" value="InterPro"/>
</dbReference>
<feature type="signal peptide" evidence="11">
    <location>
        <begin position="1"/>
        <end position="20"/>
    </location>
</feature>
<accession>A0A0M7ER73</accession>
<protein>
    <submittedName>
        <fullName evidence="13">Porin</fullName>
    </submittedName>
</protein>
<dbReference type="RefSeq" id="WP_020926513.1">
    <property type="nucleotide sequence ID" value="NZ_AP028040.1"/>
</dbReference>
<comment type="subcellular location">
    <subcellularLocation>
        <location evidence="1">Cell outer membrane</location>
        <topology evidence="1">Multi-pass membrane protein</topology>
    </subcellularLocation>
</comment>
<evidence type="ECO:0000313" key="14">
    <source>
        <dbReference type="Proteomes" id="UP000187251"/>
    </source>
</evidence>
<dbReference type="Gene3D" id="2.40.160.10">
    <property type="entry name" value="Porin"/>
    <property type="match status" value="1"/>
</dbReference>
<name>A0A0M7ER73_ALCXX</name>
<dbReference type="GO" id="GO:0015288">
    <property type="term" value="F:porin activity"/>
    <property type="evidence" value="ECO:0007669"/>
    <property type="project" value="UniProtKB-KW"/>
</dbReference>
<evidence type="ECO:0000256" key="6">
    <source>
        <dbReference type="ARBA" id="ARBA00022729"/>
    </source>
</evidence>
<evidence type="ECO:0000256" key="3">
    <source>
        <dbReference type="ARBA" id="ARBA00022448"/>
    </source>
</evidence>
<evidence type="ECO:0000313" key="13">
    <source>
        <dbReference type="EMBL" id="OMG92245.1"/>
    </source>
</evidence>
<keyword evidence="7" id="KW-0406">Ion transport</keyword>
<evidence type="ECO:0000256" key="7">
    <source>
        <dbReference type="ARBA" id="ARBA00023065"/>
    </source>
</evidence>
<dbReference type="AlphaFoldDB" id="A0A0M7ER73"/>
<dbReference type="InterPro" id="IPR001702">
    <property type="entry name" value="Porin_Gram-ve"/>
</dbReference>
<dbReference type="Pfam" id="PF13609">
    <property type="entry name" value="Porin_4"/>
    <property type="match status" value="1"/>
</dbReference>
<feature type="domain" description="Porin" evidence="12">
    <location>
        <begin position="7"/>
        <end position="345"/>
    </location>
</feature>
<evidence type="ECO:0000256" key="4">
    <source>
        <dbReference type="ARBA" id="ARBA00022452"/>
    </source>
</evidence>
<evidence type="ECO:0000256" key="10">
    <source>
        <dbReference type="ARBA" id="ARBA00023237"/>
    </source>
</evidence>
<dbReference type="InterPro" id="IPR023614">
    <property type="entry name" value="Porin_dom_sf"/>
</dbReference>
<evidence type="ECO:0000256" key="11">
    <source>
        <dbReference type="SAM" id="SignalP"/>
    </source>
</evidence>
<keyword evidence="4" id="KW-1134">Transmembrane beta strand</keyword>
<dbReference type="InterPro" id="IPR002299">
    <property type="entry name" value="Porin_Neis"/>
</dbReference>
<feature type="chain" id="PRO_5009788250" evidence="11">
    <location>
        <begin position="21"/>
        <end position="368"/>
    </location>
</feature>
<keyword evidence="5" id="KW-0812">Transmembrane</keyword>
<dbReference type="PANTHER" id="PTHR34501:SF9">
    <property type="entry name" value="MAJOR OUTER MEMBRANE PROTEIN P.IA"/>
    <property type="match status" value="1"/>
</dbReference>
<dbReference type="CDD" id="cd00342">
    <property type="entry name" value="gram_neg_porins"/>
    <property type="match status" value="1"/>
</dbReference>
<sequence length="368" mass="39551">MKKTLLAAAMLTTFAGVAQAETSVTLYGVIDTGIGYNKIKGNGYDGSKLGMINGIQAGSRWGLRGSEDLGDGLRAVFTLESGFDSGNGTRGQSGRLFGRQATIGLANDAWGTIEFGRQATVGSNYLADIDPFYTSYTQSNLGLGFSAANTMRWDNMVMYRSPSMSGFQFAAGYSFNVDDTNNDETHFRTNDNSRGITAGLRYVEGPVNVTLTYDQLNGSNRASIDHDATPRQYAVGLSYDLEVVKLAAAYGRTTDGWFVGQDLPAGTPFSDEFGTNRYVDGFKANAYMLGATMPVGGASSLFASWQHVSPSNDRLTGGDANMNVWSVGYTYDLSKRTNLYAYGSYGKDYAFIDGLKSTAAGVGIRHVF</sequence>
<evidence type="ECO:0000256" key="9">
    <source>
        <dbReference type="ARBA" id="ARBA00023136"/>
    </source>
</evidence>
<dbReference type="InterPro" id="IPR033900">
    <property type="entry name" value="Gram_neg_porin_domain"/>
</dbReference>
<reference evidence="13 14" key="1">
    <citation type="submission" date="2016-09" db="EMBL/GenBank/DDBJ databases">
        <title>Phylogenomics of Achromobacter.</title>
        <authorList>
            <person name="Jeukens J."/>
            <person name="Freschi L."/>
            <person name="Vincent A.T."/>
            <person name="Emond-Rheault J.-G."/>
            <person name="Kukavica-Ibrulj I."/>
            <person name="Charette S.J."/>
            <person name="Levesque R.C."/>
        </authorList>
    </citation>
    <scope>NUCLEOTIDE SEQUENCE [LARGE SCALE GENOMIC DNA]</scope>
    <source>
        <strain evidence="13 14">AUS488</strain>
    </source>
</reference>